<keyword evidence="2" id="KW-1185">Reference proteome</keyword>
<dbReference type="EMBL" id="CAJVPT010017539">
    <property type="protein sequence ID" value="CAG8627235.1"/>
    <property type="molecule type" value="Genomic_DNA"/>
</dbReference>
<dbReference type="Proteomes" id="UP000789525">
    <property type="component" value="Unassembled WGS sequence"/>
</dbReference>
<comment type="caution">
    <text evidence="1">The sequence shown here is derived from an EMBL/GenBank/DDBJ whole genome shotgun (WGS) entry which is preliminary data.</text>
</comment>
<feature type="non-terminal residue" evidence="1">
    <location>
        <position position="1"/>
    </location>
</feature>
<protein>
    <submittedName>
        <fullName evidence="1">3804_t:CDS:1</fullName>
    </submittedName>
</protein>
<proteinExistence type="predicted"/>
<gene>
    <name evidence="1" type="ORF">ACOLOM_LOCUS7520</name>
</gene>
<evidence type="ECO:0000313" key="1">
    <source>
        <dbReference type="EMBL" id="CAG8627235.1"/>
    </source>
</evidence>
<name>A0ACA9N5F0_9GLOM</name>
<reference evidence="1" key="1">
    <citation type="submission" date="2021-06" db="EMBL/GenBank/DDBJ databases">
        <authorList>
            <person name="Kallberg Y."/>
            <person name="Tangrot J."/>
            <person name="Rosling A."/>
        </authorList>
    </citation>
    <scope>NUCLEOTIDE SEQUENCE</scope>
    <source>
        <strain evidence="1">CL356</strain>
    </source>
</reference>
<organism evidence="1 2">
    <name type="scientific">Acaulospora colombiana</name>
    <dbReference type="NCBI Taxonomy" id="27376"/>
    <lineage>
        <taxon>Eukaryota</taxon>
        <taxon>Fungi</taxon>
        <taxon>Fungi incertae sedis</taxon>
        <taxon>Mucoromycota</taxon>
        <taxon>Glomeromycotina</taxon>
        <taxon>Glomeromycetes</taxon>
        <taxon>Diversisporales</taxon>
        <taxon>Acaulosporaceae</taxon>
        <taxon>Acaulospora</taxon>
    </lineage>
</organism>
<sequence length="144" mass="15646">IEKRAADNLDFTDLCKQNSSECGRDYYPLLNQREDPLQMPLSLIVSTKLAFEISTTPTPPSDSSQTLLSDSLSSTSQSSPTEIVLSPTSDATDQLQTTETQSSPEQVPSAMPYRITGSAETLRTEKGNVGMVALAVTILTLVFW</sequence>
<accession>A0ACA9N5F0</accession>
<evidence type="ECO:0000313" key="2">
    <source>
        <dbReference type="Proteomes" id="UP000789525"/>
    </source>
</evidence>